<sequence>MHHYRYPFHPPMEAANVQGQPLEVTVIACKGLKDTEWLSKQDPYVCVEYGSTKYRTRTCTDGGKNPTFQEKFMFPLIHGVNEMNLVVWNSNTITGDDFIGSGKVQLTKAITQGYDDNPWPLWTRSGKHAGEVNIILRCANNTGMTSPAYEHGPAVSYPSSDPPPYHPPAGYGGYPPQPPPSGYPQPSAYAPPPGPHPYGAPHPAPGPYPYGAPPNQHPNGPPPGAHPYGAPPGPPSYGYGAPQHGHGTNSLNNWVPSAATSLMNKMIKMKMKL</sequence>
<name>A0ACB8IEH3_CITSI</name>
<organism evidence="1 2">
    <name type="scientific">Citrus sinensis</name>
    <name type="common">Sweet orange</name>
    <name type="synonym">Citrus aurantium var. sinensis</name>
    <dbReference type="NCBI Taxonomy" id="2711"/>
    <lineage>
        <taxon>Eukaryota</taxon>
        <taxon>Viridiplantae</taxon>
        <taxon>Streptophyta</taxon>
        <taxon>Embryophyta</taxon>
        <taxon>Tracheophyta</taxon>
        <taxon>Spermatophyta</taxon>
        <taxon>Magnoliopsida</taxon>
        <taxon>eudicotyledons</taxon>
        <taxon>Gunneridae</taxon>
        <taxon>Pentapetalae</taxon>
        <taxon>rosids</taxon>
        <taxon>malvids</taxon>
        <taxon>Sapindales</taxon>
        <taxon>Rutaceae</taxon>
        <taxon>Aurantioideae</taxon>
        <taxon>Citrus</taxon>
    </lineage>
</organism>
<proteinExistence type="predicted"/>
<dbReference type="EMBL" id="CM039177">
    <property type="protein sequence ID" value="KAH9695408.1"/>
    <property type="molecule type" value="Genomic_DNA"/>
</dbReference>
<keyword evidence="2" id="KW-1185">Reference proteome</keyword>
<gene>
    <name evidence="1" type="ORF">KPL71_022759</name>
</gene>
<protein>
    <submittedName>
        <fullName evidence="1">C2 domain-containing protein</fullName>
    </submittedName>
</protein>
<accession>A0ACB8IEH3</accession>
<evidence type="ECO:0000313" key="1">
    <source>
        <dbReference type="EMBL" id="KAH9695408.1"/>
    </source>
</evidence>
<reference evidence="2" key="1">
    <citation type="journal article" date="2023" name="Hortic. Res.">
        <title>A chromosome-level phased genome enabling allele-level studies in sweet orange: a case study on citrus Huanglongbing tolerance.</title>
        <authorList>
            <person name="Wu B."/>
            <person name="Yu Q."/>
            <person name="Deng Z."/>
            <person name="Duan Y."/>
            <person name="Luo F."/>
            <person name="Gmitter F. Jr."/>
        </authorList>
    </citation>
    <scope>NUCLEOTIDE SEQUENCE [LARGE SCALE GENOMIC DNA]</scope>
    <source>
        <strain evidence="2">cv. Valencia</strain>
    </source>
</reference>
<evidence type="ECO:0000313" key="2">
    <source>
        <dbReference type="Proteomes" id="UP000829398"/>
    </source>
</evidence>
<dbReference type="Proteomes" id="UP000829398">
    <property type="component" value="Chromosome 8"/>
</dbReference>
<comment type="caution">
    <text evidence="1">The sequence shown here is derived from an EMBL/GenBank/DDBJ whole genome shotgun (WGS) entry which is preliminary data.</text>
</comment>